<dbReference type="Proteomes" id="UP001497516">
    <property type="component" value="Chromosome 4"/>
</dbReference>
<organism evidence="1 2">
    <name type="scientific">Linum trigynum</name>
    <dbReference type="NCBI Taxonomy" id="586398"/>
    <lineage>
        <taxon>Eukaryota</taxon>
        <taxon>Viridiplantae</taxon>
        <taxon>Streptophyta</taxon>
        <taxon>Embryophyta</taxon>
        <taxon>Tracheophyta</taxon>
        <taxon>Spermatophyta</taxon>
        <taxon>Magnoliopsida</taxon>
        <taxon>eudicotyledons</taxon>
        <taxon>Gunneridae</taxon>
        <taxon>Pentapetalae</taxon>
        <taxon>rosids</taxon>
        <taxon>fabids</taxon>
        <taxon>Malpighiales</taxon>
        <taxon>Linaceae</taxon>
        <taxon>Linum</taxon>
    </lineage>
</organism>
<protein>
    <submittedName>
        <fullName evidence="1">Uncharacterized protein</fullName>
    </submittedName>
</protein>
<proteinExistence type="predicted"/>
<reference evidence="1 2" key="1">
    <citation type="submission" date="2024-04" db="EMBL/GenBank/DDBJ databases">
        <authorList>
            <person name="Fracassetti M."/>
        </authorList>
    </citation>
    <scope>NUCLEOTIDE SEQUENCE [LARGE SCALE GENOMIC DNA]</scope>
</reference>
<evidence type="ECO:0000313" key="1">
    <source>
        <dbReference type="EMBL" id="CAL1380210.1"/>
    </source>
</evidence>
<dbReference type="AlphaFoldDB" id="A0AAV2E3S7"/>
<evidence type="ECO:0000313" key="2">
    <source>
        <dbReference type="Proteomes" id="UP001497516"/>
    </source>
</evidence>
<gene>
    <name evidence="1" type="ORF">LTRI10_LOCUS21669</name>
</gene>
<accession>A0AAV2E3S7</accession>
<sequence length="100" mass="11028">MKASTTAAAASLSSRLQKLVPSRKVKTTTNVNHFDAATLDRGWLNPREEEETSPISVQICIFQARSISTQEGMAKSTVENRIPDADLYHRGRELLEGLVS</sequence>
<dbReference type="EMBL" id="OZ034817">
    <property type="protein sequence ID" value="CAL1380210.1"/>
    <property type="molecule type" value="Genomic_DNA"/>
</dbReference>
<keyword evidence="2" id="KW-1185">Reference proteome</keyword>
<name>A0AAV2E3S7_9ROSI</name>